<dbReference type="SUPFAM" id="SSF48726">
    <property type="entry name" value="Immunoglobulin"/>
    <property type="match status" value="1"/>
</dbReference>
<dbReference type="Gene3D" id="2.60.40.10">
    <property type="entry name" value="Immunoglobulins"/>
    <property type="match status" value="1"/>
</dbReference>
<proteinExistence type="predicted"/>
<dbReference type="PANTHER" id="PTHR15193">
    <property type="entry name" value="CD83 ANTIGEN"/>
    <property type="match status" value="1"/>
</dbReference>
<keyword evidence="1" id="KW-0812">Transmembrane</keyword>
<dbReference type="PANTHER" id="PTHR15193:SF1">
    <property type="entry name" value="CD83 ANTIGEN"/>
    <property type="match status" value="1"/>
</dbReference>
<dbReference type="InterPro" id="IPR003599">
    <property type="entry name" value="Ig_sub"/>
</dbReference>
<reference evidence="3" key="2">
    <citation type="submission" date="2025-08" db="UniProtKB">
        <authorList>
            <consortium name="Ensembl"/>
        </authorList>
    </citation>
    <scope>IDENTIFICATION</scope>
</reference>
<dbReference type="InterPro" id="IPR036179">
    <property type="entry name" value="Ig-like_dom_sf"/>
</dbReference>
<reference evidence="3" key="3">
    <citation type="submission" date="2025-09" db="UniProtKB">
        <authorList>
            <consortium name="Ensembl"/>
        </authorList>
    </citation>
    <scope>IDENTIFICATION</scope>
</reference>
<name>A0A8C4RIR4_ERPCA</name>
<feature type="transmembrane region" description="Helical" evidence="1">
    <location>
        <begin position="153"/>
        <end position="171"/>
    </location>
</feature>
<dbReference type="Pfam" id="PF07686">
    <property type="entry name" value="V-set"/>
    <property type="match status" value="1"/>
</dbReference>
<dbReference type="InterPro" id="IPR013106">
    <property type="entry name" value="Ig_V-set"/>
</dbReference>
<keyword evidence="1" id="KW-0472">Membrane</keyword>
<dbReference type="InterPro" id="IPR013783">
    <property type="entry name" value="Ig-like_fold"/>
</dbReference>
<organism evidence="3 4">
    <name type="scientific">Erpetoichthys calabaricus</name>
    <name type="common">Rope fish</name>
    <name type="synonym">Calamoichthys calabaricus</name>
    <dbReference type="NCBI Taxonomy" id="27687"/>
    <lineage>
        <taxon>Eukaryota</taxon>
        <taxon>Metazoa</taxon>
        <taxon>Chordata</taxon>
        <taxon>Craniata</taxon>
        <taxon>Vertebrata</taxon>
        <taxon>Euteleostomi</taxon>
        <taxon>Actinopterygii</taxon>
        <taxon>Polypteriformes</taxon>
        <taxon>Polypteridae</taxon>
        <taxon>Erpetoichthys</taxon>
    </lineage>
</organism>
<dbReference type="PROSITE" id="PS50835">
    <property type="entry name" value="IG_LIKE"/>
    <property type="match status" value="1"/>
</dbReference>
<dbReference type="GeneTree" id="ENSGT01120000276482"/>
<dbReference type="Proteomes" id="UP000694620">
    <property type="component" value="Chromosome 6"/>
</dbReference>
<dbReference type="SMART" id="SM00409">
    <property type="entry name" value="IG"/>
    <property type="match status" value="1"/>
</dbReference>
<reference evidence="3" key="1">
    <citation type="submission" date="2021-06" db="EMBL/GenBank/DDBJ databases">
        <authorList>
            <consortium name="Wellcome Sanger Institute Data Sharing"/>
        </authorList>
    </citation>
    <scope>NUCLEOTIDE SEQUENCE [LARGE SCALE GENOMIC DNA]</scope>
</reference>
<dbReference type="AlphaFoldDB" id="A0A8C4RIR4"/>
<gene>
    <name evidence="3" type="primary">LOC114653547</name>
</gene>
<evidence type="ECO:0000259" key="2">
    <source>
        <dbReference type="PROSITE" id="PS50835"/>
    </source>
</evidence>
<feature type="domain" description="Ig-like" evidence="2">
    <location>
        <begin position="39"/>
        <end position="134"/>
    </location>
</feature>
<evidence type="ECO:0000313" key="4">
    <source>
        <dbReference type="Proteomes" id="UP000694620"/>
    </source>
</evidence>
<keyword evidence="1" id="KW-1133">Transmembrane helix</keyword>
<sequence>MNAYSSSDKTKKMQTFTCFAFLYLITNAEAQQQISVKCGADIRLQCSAEIEKGVIYRSIRWYKVLTPDLLNGIVYINMNSSMVKVYNGFKRSFEFTSDDVLSLIMKNSTEEDGGTYQCFLSAPLGQQSRKGEIQVKILGCSKGQIESILSTCIYLMTALLSVTLIAFILIIHSNYHHFQMAVSHWSAKNTVG</sequence>
<keyword evidence="4" id="KW-1185">Reference proteome</keyword>
<dbReference type="InterPro" id="IPR007110">
    <property type="entry name" value="Ig-like_dom"/>
</dbReference>
<protein>
    <submittedName>
        <fullName evidence="3">CD83 antigen-like</fullName>
    </submittedName>
</protein>
<dbReference type="Ensembl" id="ENSECRT00000003189.1">
    <property type="protein sequence ID" value="ENSECRP00000003136.1"/>
    <property type="gene ID" value="ENSECRG00000002132.1"/>
</dbReference>
<accession>A0A8C4RIR4</accession>
<evidence type="ECO:0000313" key="3">
    <source>
        <dbReference type="Ensembl" id="ENSECRP00000003136.1"/>
    </source>
</evidence>
<evidence type="ECO:0000256" key="1">
    <source>
        <dbReference type="SAM" id="Phobius"/>
    </source>
</evidence>